<dbReference type="Gene3D" id="3.30.465.10">
    <property type="match status" value="2"/>
</dbReference>
<dbReference type="STRING" id="1314773.A0A3N2PLK0"/>
<evidence type="ECO:0000259" key="5">
    <source>
        <dbReference type="PROSITE" id="PS51387"/>
    </source>
</evidence>
<protein>
    <submittedName>
        <fullName evidence="6">FAD-binding domain-containing protein</fullName>
    </submittedName>
</protein>
<dbReference type="InterPro" id="IPR016169">
    <property type="entry name" value="FAD-bd_PCMH_sub2"/>
</dbReference>
<dbReference type="RefSeq" id="XP_028463198.1">
    <property type="nucleotide sequence ID" value="XM_028612681.1"/>
</dbReference>
<evidence type="ECO:0000256" key="4">
    <source>
        <dbReference type="SAM" id="SignalP"/>
    </source>
</evidence>
<evidence type="ECO:0000256" key="2">
    <source>
        <dbReference type="ARBA" id="ARBA00023002"/>
    </source>
</evidence>
<feature type="transmembrane region" description="Helical" evidence="3">
    <location>
        <begin position="337"/>
        <end position="359"/>
    </location>
</feature>
<dbReference type="InterPro" id="IPR006094">
    <property type="entry name" value="Oxid_FAD_bind_N"/>
</dbReference>
<dbReference type="GeneID" id="39581159"/>
<reference evidence="6 7" key="1">
    <citation type="journal article" date="2018" name="Mol. Ecol.">
        <title>The obligate alkalophilic soda-lake fungus Sodiomyces alkalinus has shifted to a protein diet.</title>
        <authorList>
            <person name="Grum-Grzhimaylo A.A."/>
            <person name="Falkoski D.L."/>
            <person name="van den Heuvel J."/>
            <person name="Valero-Jimenez C.A."/>
            <person name="Min B."/>
            <person name="Choi I.G."/>
            <person name="Lipzen A."/>
            <person name="Daum C.G."/>
            <person name="Aanen D.K."/>
            <person name="Tsang A."/>
            <person name="Henrissat B."/>
            <person name="Bilanenko E.N."/>
            <person name="de Vries R.P."/>
            <person name="van Kan J.A.L."/>
            <person name="Grigoriev I.V."/>
            <person name="Debets A.J.M."/>
        </authorList>
    </citation>
    <scope>NUCLEOTIDE SEQUENCE [LARGE SCALE GENOMIC DNA]</scope>
    <source>
        <strain evidence="6 7">F11</strain>
    </source>
</reference>
<dbReference type="InterPro" id="IPR012951">
    <property type="entry name" value="BBE"/>
</dbReference>
<dbReference type="AlphaFoldDB" id="A0A3N2PLK0"/>
<dbReference type="EMBL" id="ML119061">
    <property type="protein sequence ID" value="ROT35392.1"/>
    <property type="molecule type" value="Genomic_DNA"/>
</dbReference>
<keyword evidence="3" id="KW-0472">Membrane</keyword>
<keyword evidence="3" id="KW-1133">Transmembrane helix</keyword>
<keyword evidence="4" id="KW-0732">Signal</keyword>
<dbReference type="InterPro" id="IPR036318">
    <property type="entry name" value="FAD-bd_PCMH-like_sf"/>
</dbReference>
<evidence type="ECO:0000313" key="6">
    <source>
        <dbReference type="EMBL" id="ROT35392.1"/>
    </source>
</evidence>
<feature type="signal peptide" evidence="4">
    <location>
        <begin position="1"/>
        <end position="27"/>
    </location>
</feature>
<feature type="transmembrane region" description="Helical" evidence="3">
    <location>
        <begin position="404"/>
        <end position="425"/>
    </location>
</feature>
<keyword evidence="7" id="KW-1185">Reference proteome</keyword>
<dbReference type="Pfam" id="PF01565">
    <property type="entry name" value="FAD_binding_4"/>
    <property type="match status" value="1"/>
</dbReference>
<evidence type="ECO:0000256" key="1">
    <source>
        <dbReference type="ARBA" id="ARBA00005466"/>
    </source>
</evidence>
<feature type="transmembrane region" description="Helical" evidence="3">
    <location>
        <begin position="371"/>
        <end position="392"/>
    </location>
</feature>
<sequence>MTPASTWMRVSALAPLAGLIVCPIAAATGPAADKLSAGSSFAPAELFEAETIQLTDESLASLAGSFDNLEIFDFADGKIAKRDEDAEEELDCKVFPGDPEWPSEATWDLFNILIDGALRKPLPLASVCYDGAWGPVDQAECERVASQWQTSQLHFEHPTSVMSPLLAGNTCPPTGNANNICTIGGLPVYAVEATDVMQIQLAVNLARNMNLRLVVKNTGHDFGGKSAGAGALSVWTHRLKDIQFYPDYRTSCYQGPAFKMGSGVQSREVYEAADEHDVIVMGGEGRTVGAMGGWTMGGGHSPFSSLWGMGADQVLSMEIVTPDGRFVTASRESNPDLFWALCGGGGGTWGVVTSVVVKAHPQPEKMASMRFTVATGGAVTVDAFWAAMRLYFKQLPDFTDKGFYHYFFLFNFGGSYLFMMGPWFAPTMGRDELLAETKPLFDAWAELGVVVVPEVQEYTGFLRFWEENLGSETAGNPNTLTASRLFPRENFLDEAKFNRTWDDALRWSVEEKGRHLLGFTIAGQPPHGRHPNNSVNPAWRSAALHAITAAAWDDGATAEERSQAAWELTNVITERWREVTPGAGAYMSEADPSEPNFQQSFYGDKYDRLFEIKKAYDPHGVFYAHTGVGSEEWFVTGQDPNIPTQNGRLCRKR</sequence>
<evidence type="ECO:0000256" key="3">
    <source>
        <dbReference type="SAM" id="Phobius"/>
    </source>
</evidence>
<accession>A0A3N2PLK0</accession>
<dbReference type="GO" id="GO:0016491">
    <property type="term" value="F:oxidoreductase activity"/>
    <property type="evidence" value="ECO:0007669"/>
    <property type="project" value="UniProtKB-KW"/>
</dbReference>
<keyword evidence="2" id="KW-0560">Oxidoreductase</keyword>
<dbReference type="GO" id="GO:0071949">
    <property type="term" value="F:FAD binding"/>
    <property type="evidence" value="ECO:0007669"/>
    <property type="project" value="InterPro"/>
</dbReference>
<dbReference type="SUPFAM" id="SSF56176">
    <property type="entry name" value="FAD-binding/transporter-associated domain-like"/>
    <property type="match status" value="1"/>
</dbReference>
<evidence type="ECO:0000313" key="7">
    <source>
        <dbReference type="Proteomes" id="UP000272025"/>
    </source>
</evidence>
<dbReference type="PROSITE" id="PS51387">
    <property type="entry name" value="FAD_PCMH"/>
    <property type="match status" value="1"/>
</dbReference>
<dbReference type="InterPro" id="IPR050432">
    <property type="entry name" value="FAD-linked_Oxidoreductases_BP"/>
</dbReference>
<dbReference type="OrthoDB" id="9983560at2759"/>
<feature type="domain" description="FAD-binding PCMH-type" evidence="5">
    <location>
        <begin position="183"/>
        <end position="362"/>
    </location>
</feature>
<feature type="chain" id="PRO_5018325655" evidence="4">
    <location>
        <begin position="28"/>
        <end position="653"/>
    </location>
</feature>
<organism evidence="6 7">
    <name type="scientific">Sodiomyces alkalinus (strain CBS 110278 / VKM F-3762 / F11)</name>
    <name type="common">Alkaliphilic filamentous fungus</name>
    <dbReference type="NCBI Taxonomy" id="1314773"/>
    <lineage>
        <taxon>Eukaryota</taxon>
        <taxon>Fungi</taxon>
        <taxon>Dikarya</taxon>
        <taxon>Ascomycota</taxon>
        <taxon>Pezizomycotina</taxon>
        <taxon>Sordariomycetes</taxon>
        <taxon>Hypocreomycetidae</taxon>
        <taxon>Glomerellales</taxon>
        <taxon>Plectosphaerellaceae</taxon>
        <taxon>Sodiomyces</taxon>
    </lineage>
</organism>
<keyword evidence="3" id="KW-0812">Transmembrane</keyword>
<proteinExistence type="inferred from homology"/>
<comment type="similarity">
    <text evidence="1">Belongs to the oxygen-dependent FAD-linked oxidoreductase family.</text>
</comment>
<name>A0A3N2PLK0_SODAK</name>
<dbReference type="Pfam" id="PF08031">
    <property type="entry name" value="BBE"/>
    <property type="match status" value="1"/>
</dbReference>
<dbReference type="Proteomes" id="UP000272025">
    <property type="component" value="Unassembled WGS sequence"/>
</dbReference>
<dbReference type="PANTHER" id="PTHR13878">
    <property type="entry name" value="GULONOLACTONE OXIDASE"/>
    <property type="match status" value="1"/>
</dbReference>
<dbReference type="PANTHER" id="PTHR13878:SF91">
    <property type="entry name" value="FAD BINDING DOMAIN PROTEIN (AFU_ORTHOLOGUE AFUA_6G12070)-RELATED"/>
    <property type="match status" value="1"/>
</dbReference>
<gene>
    <name evidence="6" type="ORF">SODALDRAFT_337407</name>
</gene>
<dbReference type="InterPro" id="IPR016166">
    <property type="entry name" value="FAD-bd_PCMH"/>
</dbReference>